<keyword evidence="3" id="KW-0274">FAD</keyword>
<organism evidence="7">
    <name type="scientific">Grammatophora oceanica</name>
    <dbReference type="NCBI Taxonomy" id="210454"/>
    <lineage>
        <taxon>Eukaryota</taxon>
        <taxon>Sar</taxon>
        <taxon>Stramenopiles</taxon>
        <taxon>Ochrophyta</taxon>
        <taxon>Bacillariophyta</taxon>
        <taxon>Fragilariophyceae</taxon>
        <taxon>Fragilariophycidae</taxon>
        <taxon>Rhabdonematales</taxon>
        <taxon>Grammatophoraceae</taxon>
        <taxon>Grammatophora</taxon>
    </lineage>
</organism>
<dbReference type="EMBL" id="HBGK01022343">
    <property type="protein sequence ID" value="CAD9282547.1"/>
    <property type="molecule type" value="Transcribed_RNA"/>
</dbReference>
<protein>
    <recommendedName>
        <fullName evidence="6">FAD/NAD(P)-binding domain-containing protein</fullName>
    </recommendedName>
</protein>
<dbReference type="GO" id="GO:0019646">
    <property type="term" value="P:aerobic electron transport chain"/>
    <property type="evidence" value="ECO:0007669"/>
    <property type="project" value="TreeGrafter"/>
</dbReference>
<reference evidence="7" key="1">
    <citation type="submission" date="2021-01" db="EMBL/GenBank/DDBJ databases">
        <authorList>
            <person name="Corre E."/>
            <person name="Pelletier E."/>
            <person name="Niang G."/>
            <person name="Scheremetjew M."/>
            <person name="Finn R."/>
            <person name="Kale V."/>
            <person name="Holt S."/>
            <person name="Cochrane G."/>
            <person name="Meng A."/>
            <person name="Brown T."/>
            <person name="Cohen L."/>
        </authorList>
    </citation>
    <scope>NUCLEOTIDE SEQUENCE</scope>
    <source>
        <strain evidence="7">CCMP 410</strain>
    </source>
</reference>
<keyword evidence="2" id="KW-0285">Flavoprotein</keyword>
<evidence type="ECO:0000256" key="2">
    <source>
        <dbReference type="ARBA" id="ARBA00022630"/>
    </source>
</evidence>
<feature type="domain" description="FAD/NAD(P)-binding" evidence="6">
    <location>
        <begin position="49"/>
        <end position="342"/>
    </location>
</feature>
<proteinExistence type="predicted"/>
<feature type="chain" id="PRO_5030705918" description="FAD/NAD(P)-binding domain-containing protein" evidence="5">
    <location>
        <begin position="29"/>
        <end position="518"/>
    </location>
</feature>
<dbReference type="GO" id="GO:0003955">
    <property type="term" value="F:NAD(P)H dehydrogenase (quinone) activity"/>
    <property type="evidence" value="ECO:0007669"/>
    <property type="project" value="TreeGrafter"/>
</dbReference>
<dbReference type="InterPro" id="IPR051169">
    <property type="entry name" value="NADH-Q_oxidoreductase"/>
</dbReference>
<dbReference type="Pfam" id="PF07992">
    <property type="entry name" value="Pyr_redox_2"/>
    <property type="match status" value="1"/>
</dbReference>
<name>A0A7S1Y875_9STRA</name>
<dbReference type="AlphaFoldDB" id="A0A7S1Y875"/>
<keyword evidence="4" id="KW-0560">Oxidoreductase</keyword>
<dbReference type="InterPro" id="IPR036188">
    <property type="entry name" value="FAD/NAD-bd_sf"/>
</dbReference>
<keyword evidence="5" id="KW-0732">Signal</keyword>
<evidence type="ECO:0000256" key="4">
    <source>
        <dbReference type="ARBA" id="ARBA00023002"/>
    </source>
</evidence>
<accession>A0A7S1Y875</accession>
<evidence type="ECO:0000256" key="1">
    <source>
        <dbReference type="ARBA" id="ARBA00001974"/>
    </source>
</evidence>
<evidence type="ECO:0000259" key="6">
    <source>
        <dbReference type="Pfam" id="PF07992"/>
    </source>
</evidence>
<dbReference type="PANTHER" id="PTHR42913">
    <property type="entry name" value="APOPTOSIS-INDUCING FACTOR 1"/>
    <property type="match status" value="1"/>
</dbReference>
<dbReference type="Gene3D" id="3.50.50.100">
    <property type="match status" value="1"/>
</dbReference>
<dbReference type="PANTHER" id="PTHR42913:SF9">
    <property type="entry name" value="SLR1591 PROTEIN"/>
    <property type="match status" value="1"/>
</dbReference>
<comment type="cofactor">
    <cofactor evidence="1">
        <name>FAD</name>
        <dbReference type="ChEBI" id="CHEBI:57692"/>
    </cofactor>
</comment>
<dbReference type="InterPro" id="IPR023753">
    <property type="entry name" value="FAD/NAD-binding_dom"/>
</dbReference>
<evidence type="ECO:0000256" key="3">
    <source>
        <dbReference type="ARBA" id="ARBA00022827"/>
    </source>
</evidence>
<dbReference type="SUPFAM" id="SSF51905">
    <property type="entry name" value="FAD/NAD(P)-binding domain"/>
    <property type="match status" value="1"/>
</dbReference>
<sequence length="518" mass="57570">MKQRTNTNFFLVALHILLHCLLPPTTIAFTRTSTSTMSLSPSVASDKQRVVLIGGGHAHAQVIKALNHRSRPSNMEVTLIDMQKSASYSGMVPGAISKLYSPEDTLLHLEPLCEWAGIRFVHDQVVDVDFDRQCIRVKDSNELIPYDVCSIDIGSGSRGLYETPGAQEFTIPTRPIHELIRRIEVAEDGLEASGAHVVCIGGGAAGIELSMSMTSRWKPLLGGRLDVTLLDAGSRLLPDESPECRAALQNILDDRKIDVKHNCHVQEITRENVVLSTGETIPFTHCIWATGAGSHPLARKLGDRGLAINPRGWIRVNRNLQSISHPNVFAAGDCSAMEVPGRKAPPKAGVYAVRAGPVLIENLTRRLKVMQQASRRHTTFVRGPKLVDYEPQDDFLKLLVCGDGRALGFRFGVPLHGKWVMHLKDHIDQMFMNLFRAEHLPDLSGKEGEYDLSQYDAYKDEMECCRLPASKAAELLRRQDDDVDYMEAWGVLRDMTNNEQYRIDVLMHMGVATPVMAQ</sequence>
<evidence type="ECO:0000313" key="7">
    <source>
        <dbReference type="EMBL" id="CAD9282547.1"/>
    </source>
</evidence>
<evidence type="ECO:0000256" key="5">
    <source>
        <dbReference type="SAM" id="SignalP"/>
    </source>
</evidence>
<feature type="signal peptide" evidence="5">
    <location>
        <begin position="1"/>
        <end position="28"/>
    </location>
</feature>
<gene>
    <name evidence="7" type="ORF">GOCE00092_LOCUS11458</name>
</gene>